<evidence type="ECO:0008006" key="3">
    <source>
        <dbReference type="Google" id="ProtNLM"/>
    </source>
</evidence>
<reference evidence="1" key="1">
    <citation type="journal article" date="2019" name="bioRxiv">
        <title>The Genome of the Zebra Mussel, Dreissena polymorpha: A Resource for Invasive Species Research.</title>
        <authorList>
            <person name="McCartney M.A."/>
            <person name="Auch B."/>
            <person name="Kono T."/>
            <person name="Mallez S."/>
            <person name="Zhang Y."/>
            <person name="Obille A."/>
            <person name="Becker A."/>
            <person name="Abrahante J.E."/>
            <person name="Garbe J."/>
            <person name="Badalamenti J.P."/>
            <person name="Herman A."/>
            <person name="Mangelson H."/>
            <person name="Liachko I."/>
            <person name="Sullivan S."/>
            <person name="Sone E.D."/>
            <person name="Koren S."/>
            <person name="Silverstein K.A.T."/>
            <person name="Beckman K.B."/>
            <person name="Gohl D.M."/>
        </authorList>
    </citation>
    <scope>NUCLEOTIDE SEQUENCE</scope>
    <source>
        <strain evidence="1">Duluth1</strain>
        <tissue evidence="1">Whole animal</tissue>
    </source>
</reference>
<organism evidence="1 2">
    <name type="scientific">Dreissena polymorpha</name>
    <name type="common">Zebra mussel</name>
    <name type="synonym">Mytilus polymorpha</name>
    <dbReference type="NCBI Taxonomy" id="45954"/>
    <lineage>
        <taxon>Eukaryota</taxon>
        <taxon>Metazoa</taxon>
        <taxon>Spiralia</taxon>
        <taxon>Lophotrochozoa</taxon>
        <taxon>Mollusca</taxon>
        <taxon>Bivalvia</taxon>
        <taxon>Autobranchia</taxon>
        <taxon>Heteroconchia</taxon>
        <taxon>Euheterodonta</taxon>
        <taxon>Imparidentia</taxon>
        <taxon>Neoheterodontei</taxon>
        <taxon>Myida</taxon>
        <taxon>Dreissenoidea</taxon>
        <taxon>Dreissenidae</taxon>
        <taxon>Dreissena</taxon>
    </lineage>
</organism>
<proteinExistence type="predicted"/>
<sequence length="94" mass="10487">MEMAAVSDFGRFNGADRIPRPFLIGVAGGTASGKSTVCSKIMQLLGQSRLRQDSDKLSSSVRTRFTEISTPRRKTWLLRVPSTLITLMHLTYNR</sequence>
<dbReference type="AlphaFoldDB" id="A0A9D4M3S0"/>
<protein>
    <recommendedName>
        <fullName evidence="3">Uridine kinase</fullName>
    </recommendedName>
</protein>
<name>A0A9D4M3S0_DREPO</name>
<gene>
    <name evidence="1" type="ORF">DPMN_031783</name>
</gene>
<dbReference type="EMBL" id="JAIWYP010000002">
    <property type="protein sequence ID" value="KAH3868632.1"/>
    <property type="molecule type" value="Genomic_DNA"/>
</dbReference>
<keyword evidence="2" id="KW-1185">Reference proteome</keyword>
<reference evidence="1" key="2">
    <citation type="submission" date="2020-11" db="EMBL/GenBank/DDBJ databases">
        <authorList>
            <person name="McCartney M.A."/>
            <person name="Auch B."/>
            <person name="Kono T."/>
            <person name="Mallez S."/>
            <person name="Becker A."/>
            <person name="Gohl D.M."/>
            <person name="Silverstein K.A.T."/>
            <person name="Koren S."/>
            <person name="Bechman K.B."/>
            <person name="Herman A."/>
            <person name="Abrahante J.E."/>
            <person name="Garbe J."/>
        </authorList>
    </citation>
    <scope>NUCLEOTIDE SEQUENCE</scope>
    <source>
        <strain evidence="1">Duluth1</strain>
        <tissue evidence="1">Whole animal</tissue>
    </source>
</reference>
<dbReference type="Gene3D" id="3.40.50.300">
    <property type="entry name" value="P-loop containing nucleotide triphosphate hydrolases"/>
    <property type="match status" value="1"/>
</dbReference>
<accession>A0A9D4M3S0</accession>
<evidence type="ECO:0000313" key="2">
    <source>
        <dbReference type="Proteomes" id="UP000828390"/>
    </source>
</evidence>
<evidence type="ECO:0000313" key="1">
    <source>
        <dbReference type="EMBL" id="KAH3868632.1"/>
    </source>
</evidence>
<dbReference type="Proteomes" id="UP000828390">
    <property type="component" value="Unassembled WGS sequence"/>
</dbReference>
<comment type="caution">
    <text evidence="1">The sequence shown here is derived from an EMBL/GenBank/DDBJ whole genome shotgun (WGS) entry which is preliminary data.</text>
</comment>
<dbReference type="SUPFAM" id="SSF52540">
    <property type="entry name" value="P-loop containing nucleoside triphosphate hydrolases"/>
    <property type="match status" value="1"/>
</dbReference>
<dbReference type="InterPro" id="IPR027417">
    <property type="entry name" value="P-loop_NTPase"/>
</dbReference>